<protein>
    <submittedName>
        <fullName evidence="5">AraC family transcriptional regulator</fullName>
    </submittedName>
</protein>
<dbReference type="PANTHER" id="PTHR47893">
    <property type="entry name" value="REGULATORY PROTEIN PCHR"/>
    <property type="match status" value="1"/>
</dbReference>
<dbReference type="EMBL" id="JBBMEI010000101">
    <property type="protein sequence ID" value="MEQ2360132.1"/>
    <property type="molecule type" value="Genomic_DNA"/>
</dbReference>
<name>A0ABV1ASG6_9FIRM</name>
<dbReference type="Gene3D" id="1.10.10.60">
    <property type="entry name" value="Homeodomain-like"/>
    <property type="match status" value="1"/>
</dbReference>
<dbReference type="PRINTS" id="PR00032">
    <property type="entry name" value="HTHARAC"/>
</dbReference>
<dbReference type="SMART" id="SM00342">
    <property type="entry name" value="HTH_ARAC"/>
    <property type="match status" value="1"/>
</dbReference>
<keyword evidence="3" id="KW-0804">Transcription</keyword>
<dbReference type="Proteomes" id="UP001446032">
    <property type="component" value="Unassembled WGS sequence"/>
</dbReference>
<dbReference type="RefSeq" id="WP_349078637.1">
    <property type="nucleotide sequence ID" value="NZ_JBBMEI010000101.1"/>
</dbReference>
<proteinExistence type="predicted"/>
<evidence type="ECO:0000256" key="1">
    <source>
        <dbReference type="ARBA" id="ARBA00023015"/>
    </source>
</evidence>
<comment type="caution">
    <text evidence="5">The sequence shown here is derived from an EMBL/GenBank/DDBJ whole genome shotgun (WGS) entry which is preliminary data.</text>
</comment>
<dbReference type="InterPro" id="IPR020449">
    <property type="entry name" value="Tscrpt_reg_AraC-type_HTH"/>
</dbReference>
<keyword evidence="1" id="KW-0805">Transcription regulation</keyword>
<gene>
    <name evidence="5" type="ORF">WMO75_17740</name>
</gene>
<dbReference type="InterPro" id="IPR009057">
    <property type="entry name" value="Homeodomain-like_sf"/>
</dbReference>
<dbReference type="InterPro" id="IPR053142">
    <property type="entry name" value="PchR_regulatory_protein"/>
</dbReference>
<keyword evidence="2" id="KW-0238">DNA-binding</keyword>
<organism evidence="5 6">
    <name type="scientific">Blautia intestinihominis</name>
    <dbReference type="NCBI Taxonomy" id="3133152"/>
    <lineage>
        <taxon>Bacteria</taxon>
        <taxon>Bacillati</taxon>
        <taxon>Bacillota</taxon>
        <taxon>Clostridia</taxon>
        <taxon>Lachnospirales</taxon>
        <taxon>Lachnospiraceae</taxon>
        <taxon>Blautia</taxon>
    </lineage>
</organism>
<evidence type="ECO:0000259" key="4">
    <source>
        <dbReference type="PROSITE" id="PS01124"/>
    </source>
</evidence>
<dbReference type="PROSITE" id="PS01124">
    <property type="entry name" value="HTH_ARAC_FAMILY_2"/>
    <property type="match status" value="1"/>
</dbReference>
<evidence type="ECO:0000313" key="6">
    <source>
        <dbReference type="Proteomes" id="UP001446032"/>
    </source>
</evidence>
<sequence length="120" mass="13596">MNGFPVISVHSAPRIGRKIGTKLIGIATHHPAWELAEEFSISETSLKNYFRGVYGQNISVYLREIRMNKAGELLATTRLSVAEIAEQVGYLNQSKFASVFKKQFGVSPLEYRRSRHLEKK</sequence>
<accession>A0ABV1ASG6</accession>
<keyword evidence="6" id="KW-1185">Reference proteome</keyword>
<dbReference type="Pfam" id="PF12833">
    <property type="entry name" value="HTH_18"/>
    <property type="match status" value="1"/>
</dbReference>
<evidence type="ECO:0000256" key="2">
    <source>
        <dbReference type="ARBA" id="ARBA00023125"/>
    </source>
</evidence>
<reference evidence="5 6" key="1">
    <citation type="submission" date="2024-03" db="EMBL/GenBank/DDBJ databases">
        <title>Human intestinal bacterial collection.</title>
        <authorList>
            <person name="Pauvert C."/>
            <person name="Hitch T.C.A."/>
            <person name="Clavel T."/>
        </authorList>
    </citation>
    <scope>NUCLEOTIDE SEQUENCE [LARGE SCALE GENOMIC DNA]</scope>
    <source>
        <strain evidence="5 6">CLA-AA-H95</strain>
    </source>
</reference>
<dbReference type="InterPro" id="IPR018060">
    <property type="entry name" value="HTH_AraC"/>
</dbReference>
<feature type="domain" description="HTH araC/xylS-type" evidence="4">
    <location>
        <begin position="34"/>
        <end position="114"/>
    </location>
</feature>
<dbReference type="PANTHER" id="PTHR47893:SF1">
    <property type="entry name" value="REGULATORY PROTEIN PCHR"/>
    <property type="match status" value="1"/>
</dbReference>
<evidence type="ECO:0000313" key="5">
    <source>
        <dbReference type="EMBL" id="MEQ2360132.1"/>
    </source>
</evidence>
<dbReference type="SUPFAM" id="SSF46689">
    <property type="entry name" value="Homeodomain-like"/>
    <property type="match status" value="1"/>
</dbReference>
<evidence type="ECO:0000256" key="3">
    <source>
        <dbReference type="ARBA" id="ARBA00023163"/>
    </source>
</evidence>